<feature type="repeat" description="Solcar" evidence="9">
    <location>
        <begin position="2"/>
        <end position="84"/>
    </location>
</feature>
<evidence type="ECO:0000256" key="10">
    <source>
        <dbReference type="RuleBase" id="RU000488"/>
    </source>
</evidence>
<evidence type="ECO:0000256" key="4">
    <source>
        <dbReference type="ARBA" id="ARBA00022692"/>
    </source>
</evidence>
<dbReference type="FunFam" id="1.50.40.10:FF:000120">
    <property type="entry name" value="Uncharacterized protein, isoform A"/>
    <property type="match status" value="1"/>
</dbReference>
<evidence type="ECO:0000256" key="6">
    <source>
        <dbReference type="ARBA" id="ARBA00022989"/>
    </source>
</evidence>
<dbReference type="InterPro" id="IPR023395">
    <property type="entry name" value="MCP_dom_sf"/>
</dbReference>
<evidence type="ECO:0000256" key="5">
    <source>
        <dbReference type="ARBA" id="ARBA00022737"/>
    </source>
</evidence>
<organism evidence="11 12">
    <name type="scientific">Anopheles darlingi</name>
    <name type="common">Mosquito</name>
    <dbReference type="NCBI Taxonomy" id="43151"/>
    <lineage>
        <taxon>Eukaryota</taxon>
        <taxon>Metazoa</taxon>
        <taxon>Ecdysozoa</taxon>
        <taxon>Arthropoda</taxon>
        <taxon>Hexapoda</taxon>
        <taxon>Insecta</taxon>
        <taxon>Pterygota</taxon>
        <taxon>Neoptera</taxon>
        <taxon>Endopterygota</taxon>
        <taxon>Diptera</taxon>
        <taxon>Nematocera</taxon>
        <taxon>Culicoidea</taxon>
        <taxon>Culicidae</taxon>
        <taxon>Anophelinae</taxon>
        <taxon>Anopheles</taxon>
    </lineage>
</organism>
<dbReference type="Pfam" id="PF00153">
    <property type="entry name" value="Mito_carr"/>
    <property type="match status" value="3"/>
</dbReference>
<evidence type="ECO:0000313" key="11">
    <source>
        <dbReference type="EnsemblMetazoa" id="ADAC008952-PA"/>
    </source>
</evidence>
<dbReference type="PANTHER" id="PTHR45624">
    <property type="entry name" value="MITOCHONDRIAL BASIC AMINO ACIDS TRANSPORTER-RELATED"/>
    <property type="match status" value="1"/>
</dbReference>
<dbReference type="PROSITE" id="PS50920">
    <property type="entry name" value="SOLCAR"/>
    <property type="match status" value="3"/>
</dbReference>
<evidence type="ECO:0000256" key="1">
    <source>
        <dbReference type="ARBA" id="ARBA00004225"/>
    </source>
</evidence>
<proteinExistence type="inferred from homology"/>
<comment type="similarity">
    <text evidence="2 10">Belongs to the mitochondrial carrier (TC 2.A.29) family.</text>
</comment>
<dbReference type="GO" id="GO:0005289">
    <property type="term" value="F:high-affinity L-arginine transmembrane transporter activity"/>
    <property type="evidence" value="ECO:0007669"/>
    <property type="project" value="TreeGrafter"/>
</dbReference>
<evidence type="ECO:0000256" key="3">
    <source>
        <dbReference type="ARBA" id="ARBA00022448"/>
    </source>
</evidence>
<dbReference type="VEuPathDB" id="VectorBase:ADAC008952"/>
<feature type="repeat" description="Solcar" evidence="9">
    <location>
        <begin position="202"/>
        <end position="256"/>
    </location>
</feature>
<dbReference type="InterPro" id="IPR018108">
    <property type="entry name" value="MCP_transmembrane"/>
</dbReference>
<evidence type="ECO:0000256" key="7">
    <source>
        <dbReference type="ARBA" id="ARBA00023128"/>
    </source>
</evidence>
<keyword evidence="7" id="KW-0496">Mitochondrion</keyword>
<evidence type="ECO:0000313" key="12">
    <source>
        <dbReference type="Proteomes" id="UP000000673"/>
    </source>
</evidence>
<keyword evidence="5" id="KW-0677">Repeat</keyword>
<feature type="repeat" description="Solcar" evidence="9">
    <location>
        <begin position="98"/>
        <end position="181"/>
    </location>
</feature>
<dbReference type="OMA" id="WVTATPF"/>
<protein>
    <recommendedName>
        <fullName evidence="13">Small calcium-binding mitochondrial carrier</fullName>
    </recommendedName>
</protein>
<reference evidence="11" key="2">
    <citation type="submission" date="2015-06" db="UniProtKB">
        <authorList>
            <consortium name="EnsemblMetazoa"/>
        </authorList>
    </citation>
    <scope>IDENTIFICATION</scope>
</reference>
<evidence type="ECO:0000256" key="9">
    <source>
        <dbReference type="PROSITE-ProRule" id="PRU00282"/>
    </source>
</evidence>
<reference evidence="12" key="1">
    <citation type="journal article" date="2010" name="BMC Genomics">
        <title>Combination of measures distinguishes pre-miRNAs from other stem-loops in the genome of the newly sequenced Anopheles darlingi.</title>
        <authorList>
            <person name="Mendes N.D."/>
            <person name="Freitas A.T."/>
            <person name="Vasconcelos A.T."/>
            <person name="Sagot M.F."/>
        </authorList>
    </citation>
    <scope>NUCLEOTIDE SEQUENCE</scope>
</reference>
<keyword evidence="6" id="KW-1133">Transmembrane helix</keyword>
<dbReference type="Gene3D" id="1.50.40.10">
    <property type="entry name" value="Mitochondrial carrier domain"/>
    <property type="match status" value="1"/>
</dbReference>
<dbReference type="Proteomes" id="UP000000673">
    <property type="component" value="Unassembled WGS sequence"/>
</dbReference>
<keyword evidence="4 9" id="KW-0812">Transmembrane</keyword>
<evidence type="ECO:0008006" key="13">
    <source>
        <dbReference type="Google" id="ProtNLM"/>
    </source>
</evidence>
<evidence type="ECO:0000256" key="2">
    <source>
        <dbReference type="ARBA" id="ARBA00006375"/>
    </source>
</evidence>
<keyword evidence="12" id="KW-1185">Reference proteome</keyword>
<dbReference type="GO" id="GO:1990575">
    <property type="term" value="P:mitochondrial L-ornithine transmembrane transport"/>
    <property type="evidence" value="ECO:0007669"/>
    <property type="project" value="TreeGrafter"/>
</dbReference>
<dbReference type="InterPro" id="IPR050567">
    <property type="entry name" value="Mitochondrial_Carrier"/>
</dbReference>
<comment type="subcellular location">
    <subcellularLocation>
        <location evidence="1">Mitochondrion membrane</location>
        <topology evidence="1">Multi-pass membrane protein</topology>
    </subcellularLocation>
</comment>
<keyword evidence="3 10" id="KW-0813">Transport</keyword>
<dbReference type="VEuPathDB" id="VectorBase:ADAR2_002707"/>
<sequence length="256" mass="28691">MNPILCDFIAGSFGGACGLLVGHPMDTIKAWQQNSNYGMGNAMYNIIIRNNGLKGFYRGMYFPLLSNGALNSVVFAVYGAQLRYLQKHTRSDRLRKAYWRKHVFIAGSVAGLAQVFLACPIEVVKVRLQTLSFIGHPWACLKDIFRREGMAGIYRGITPMMFRDVFPYGVYMYVYEYMLEIERRLHRLNNERAAGASIGGALQASLIATAGAVAGIASWLFIVPFDVVKTVMQAETDPTVHKSMMHCFRSLIKVRV</sequence>
<name>A0A087ZHQ7_ANODA</name>
<dbReference type="PANTHER" id="PTHR45624:SF1">
    <property type="entry name" value="SD08189P"/>
    <property type="match status" value="1"/>
</dbReference>
<dbReference type="GO" id="GO:0031966">
    <property type="term" value="C:mitochondrial membrane"/>
    <property type="evidence" value="ECO:0007669"/>
    <property type="project" value="UniProtKB-SubCell"/>
</dbReference>
<dbReference type="EnsemblMetazoa" id="ADAC008952-RA">
    <property type="protein sequence ID" value="ADAC008952-PA"/>
    <property type="gene ID" value="ADAC008952"/>
</dbReference>
<keyword evidence="8 9" id="KW-0472">Membrane</keyword>
<accession>A0A087ZHQ7</accession>
<evidence type="ECO:0000256" key="8">
    <source>
        <dbReference type="ARBA" id="ARBA00023136"/>
    </source>
</evidence>
<dbReference type="AlphaFoldDB" id="A0A087ZHQ7"/>
<dbReference type="SUPFAM" id="SSF103506">
    <property type="entry name" value="Mitochondrial carrier"/>
    <property type="match status" value="1"/>
</dbReference>